<dbReference type="eggNOG" id="arCOG01543">
    <property type="taxonomic scope" value="Archaea"/>
</dbReference>
<feature type="domain" description="4Fe-4S ferredoxin-type" evidence="5">
    <location>
        <begin position="67"/>
        <end position="96"/>
    </location>
</feature>
<dbReference type="InterPro" id="IPR050572">
    <property type="entry name" value="Fe-S_Ferredoxin"/>
</dbReference>
<evidence type="ECO:0000256" key="3">
    <source>
        <dbReference type="ARBA" id="ARBA00023004"/>
    </source>
</evidence>
<dbReference type="GeneID" id="7270837"/>
<protein>
    <submittedName>
        <fullName evidence="6">4Fe-4S ferredoxin iron-sulfur binding domain protein</fullName>
    </submittedName>
</protein>
<dbReference type="PANTHER" id="PTHR43687">
    <property type="entry name" value="ADENYLYLSULFATE REDUCTASE, BETA SUBUNIT"/>
    <property type="match status" value="1"/>
</dbReference>
<dbReference type="PROSITE" id="PS00198">
    <property type="entry name" value="4FE4S_FER_1"/>
    <property type="match status" value="2"/>
</dbReference>
<dbReference type="OrthoDB" id="23478at2157"/>
<keyword evidence="4" id="KW-0411">Iron-sulfur</keyword>
<dbReference type="Pfam" id="PF14697">
    <property type="entry name" value="Fer4_21"/>
    <property type="match status" value="1"/>
</dbReference>
<organism evidence="6 7">
    <name type="scientific">Methanosphaerula palustris (strain ATCC BAA-1556 / DSM 19958 / E1-9c)</name>
    <dbReference type="NCBI Taxonomy" id="521011"/>
    <lineage>
        <taxon>Archaea</taxon>
        <taxon>Methanobacteriati</taxon>
        <taxon>Methanobacteriota</taxon>
        <taxon>Stenosarchaea group</taxon>
        <taxon>Methanomicrobia</taxon>
        <taxon>Methanomicrobiales</taxon>
        <taxon>Methanoregulaceae</taxon>
        <taxon>Methanosphaerula</taxon>
    </lineage>
</organism>
<dbReference type="GO" id="GO:0046872">
    <property type="term" value="F:metal ion binding"/>
    <property type="evidence" value="ECO:0007669"/>
    <property type="project" value="UniProtKB-KW"/>
</dbReference>
<evidence type="ECO:0000313" key="6">
    <source>
        <dbReference type="EMBL" id="ACL17992.1"/>
    </source>
</evidence>
<dbReference type="STRING" id="521011.Mpal_2729"/>
<evidence type="ECO:0000259" key="5">
    <source>
        <dbReference type="PROSITE" id="PS51379"/>
    </source>
</evidence>
<dbReference type="PROSITE" id="PS51379">
    <property type="entry name" value="4FE4S_FER_2"/>
    <property type="match status" value="2"/>
</dbReference>
<dbReference type="EMBL" id="CP001338">
    <property type="protein sequence ID" value="ACL17992.1"/>
    <property type="molecule type" value="Genomic_DNA"/>
</dbReference>
<evidence type="ECO:0000256" key="4">
    <source>
        <dbReference type="ARBA" id="ARBA00023014"/>
    </source>
</evidence>
<gene>
    <name evidence="6" type="ordered locus">Mpal_2729</name>
</gene>
<keyword evidence="7" id="KW-1185">Reference proteome</keyword>
<dbReference type="HOGENOM" id="CLU_067218_4_6_2"/>
<evidence type="ECO:0000313" key="7">
    <source>
        <dbReference type="Proteomes" id="UP000002457"/>
    </source>
</evidence>
<reference evidence="6 7" key="1">
    <citation type="journal article" date="2015" name="Genome Announc.">
        <title>Complete Genome Sequence of Methanosphaerula palustris E1-9CT, a Hydrogenotrophic Methanogen Isolated from a Minerotrophic Fen Peatland.</title>
        <authorList>
            <person name="Cadillo-Quiroz H."/>
            <person name="Browne P."/>
            <person name="Kyrpides N."/>
            <person name="Woyke T."/>
            <person name="Goodwin L."/>
            <person name="Detter C."/>
            <person name="Yavitt J.B."/>
            <person name="Zinder S.H."/>
        </authorList>
    </citation>
    <scope>NUCLEOTIDE SEQUENCE [LARGE SCALE GENOMIC DNA]</scope>
    <source>
        <strain evidence="7">ATCC BAA-1556 / DSM 19958 / E1-9c</strain>
    </source>
</reference>
<dbReference type="SUPFAM" id="SSF54862">
    <property type="entry name" value="4Fe-4S ferredoxins"/>
    <property type="match status" value="1"/>
</dbReference>
<dbReference type="GO" id="GO:0051539">
    <property type="term" value="F:4 iron, 4 sulfur cluster binding"/>
    <property type="evidence" value="ECO:0007669"/>
    <property type="project" value="UniProtKB-KW"/>
</dbReference>
<keyword evidence="3" id="KW-0408">Iron</keyword>
<feature type="domain" description="4Fe-4S ferredoxin-type" evidence="5">
    <location>
        <begin position="36"/>
        <end position="65"/>
    </location>
</feature>
<dbReference type="AlphaFoldDB" id="B8GFV9"/>
<name>B8GFV9_METPE</name>
<dbReference type="InterPro" id="IPR017896">
    <property type="entry name" value="4Fe4S_Fe-S-bd"/>
</dbReference>
<proteinExistence type="predicted"/>
<dbReference type="KEGG" id="mpl:Mpal_2729"/>
<dbReference type="Gene3D" id="3.30.70.20">
    <property type="match status" value="1"/>
</dbReference>
<sequence>MGLFTFAKTVTATLLKKPATLNYPARPAKKSDLSRGHLTIDVDSCKWCGLCSRRCPTQAISVDRKGKTWEIDRFRCVVCNSCVEICPAHCLTMENTYLPPVTEGVKELFRPAVVETEPETEKAEG</sequence>
<accession>B8GFV9</accession>
<evidence type="ECO:0000256" key="2">
    <source>
        <dbReference type="ARBA" id="ARBA00022723"/>
    </source>
</evidence>
<dbReference type="InterPro" id="IPR017900">
    <property type="entry name" value="4Fe4S_Fe_S_CS"/>
</dbReference>
<dbReference type="Proteomes" id="UP000002457">
    <property type="component" value="Chromosome"/>
</dbReference>
<evidence type="ECO:0000256" key="1">
    <source>
        <dbReference type="ARBA" id="ARBA00022485"/>
    </source>
</evidence>
<keyword evidence="1" id="KW-0004">4Fe-4S</keyword>
<keyword evidence="2" id="KW-0479">Metal-binding</keyword>
<dbReference type="GO" id="GO:0016491">
    <property type="term" value="F:oxidoreductase activity"/>
    <property type="evidence" value="ECO:0007669"/>
    <property type="project" value="UniProtKB-ARBA"/>
</dbReference>
<dbReference type="RefSeq" id="WP_012619311.1">
    <property type="nucleotide sequence ID" value="NC_011832.1"/>
</dbReference>
<dbReference type="PANTHER" id="PTHR43687:SF1">
    <property type="entry name" value="FERREDOXIN III"/>
    <property type="match status" value="1"/>
</dbReference>